<reference evidence="1 2" key="1">
    <citation type="journal article" date="2012" name="J. Bacteriol.">
        <title>Genome Sequence of Pectin-Degrading Alishewanella agri, Isolated from Landfill Soil.</title>
        <authorList>
            <person name="Kim J."/>
            <person name="Jung J."/>
            <person name="Sung J.S."/>
            <person name="Chun J."/>
            <person name="Park W."/>
        </authorList>
    </citation>
    <scope>NUCLEOTIDE SEQUENCE [LARGE SCALE GENOMIC DNA]</scope>
    <source>
        <strain evidence="1 2">BL06</strain>
    </source>
</reference>
<proteinExistence type="predicted"/>
<organism evidence="1 2">
    <name type="scientific">Alishewanella agri BL06</name>
    <dbReference type="NCBI Taxonomy" id="1195246"/>
    <lineage>
        <taxon>Bacteria</taxon>
        <taxon>Pseudomonadati</taxon>
        <taxon>Pseudomonadota</taxon>
        <taxon>Gammaproteobacteria</taxon>
        <taxon>Alteromonadales</taxon>
        <taxon>Alteromonadaceae</taxon>
        <taxon>Alishewanella</taxon>
    </lineage>
</organism>
<dbReference type="AlphaFoldDB" id="I9NZ67"/>
<dbReference type="EMBL" id="AKKU01000026">
    <property type="protein sequence ID" value="EIW87734.1"/>
    <property type="molecule type" value="Genomic_DNA"/>
</dbReference>
<sequence>MDSGTASVPESWVWGSVEIGAAITIAEWTAVQRAYRSPGFEVALRLVLLSLSQDGLRYGGRTGVLDRGNDKIGAAITIAGWTPVRLAYRSPGFGVVFRMALRF</sequence>
<gene>
    <name evidence="1" type="ORF">AGRI_14475</name>
</gene>
<dbReference type="Proteomes" id="UP000035062">
    <property type="component" value="Unassembled WGS sequence"/>
</dbReference>
<dbReference type="STRING" id="1195246.AGRI_14475"/>
<accession>I9NZ67</accession>
<comment type="caution">
    <text evidence="1">The sequence shown here is derived from an EMBL/GenBank/DDBJ whole genome shotgun (WGS) entry which is preliminary data.</text>
</comment>
<evidence type="ECO:0000313" key="1">
    <source>
        <dbReference type="EMBL" id="EIW87734.1"/>
    </source>
</evidence>
<keyword evidence="2" id="KW-1185">Reference proteome</keyword>
<name>I9NZ67_9ALTE</name>
<protein>
    <submittedName>
        <fullName evidence="1">Uncharacterized protein</fullName>
    </submittedName>
</protein>
<evidence type="ECO:0000313" key="2">
    <source>
        <dbReference type="Proteomes" id="UP000035062"/>
    </source>
</evidence>